<dbReference type="RefSeq" id="WP_344603842.1">
    <property type="nucleotide sequence ID" value="NZ_BAAAHE010000014.1"/>
</dbReference>
<dbReference type="Proteomes" id="UP001500957">
    <property type="component" value="Unassembled WGS sequence"/>
</dbReference>
<keyword evidence="1" id="KW-0472">Membrane</keyword>
<organism evidence="2 3">
    <name type="scientific">Sporichthya brevicatena</name>
    <dbReference type="NCBI Taxonomy" id="171442"/>
    <lineage>
        <taxon>Bacteria</taxon>
        <taxon>Bacillati</taxon>
        <taxon>Actinomycetota</taxon>
        <taxon>Actinomycetes</taxon>
        <taxon>Sporichthyales</taxon>
        <taxon>Sporichthyaceae</taxon>
        <taxon>Sporichthya</taxon>
    </lineage>
</organism>
<name>A0ABN1GQG8_9ACTN</name>
<reference evidence="2 3" key="1">
    <citation type="journal article" date="2019" name="Int. J. Syst. Evol. Microbiol.">
        <title>The Global Catalogue of Microorganisms (GCM) 10K type strain sequencing project: providing services to taxonomists for standard genome sequencing and annotation.</title>
        <authorList>
            <consortium name="The Broad Institute Genomics Platform"/>
            <consortium name="The Broad Institute Genome Sequencing Center for Infectious Disease"/>
            <person name="Wu L."/>
            <person name="Ma J."/>
        </authorList>
    </citation>
    <scope>NUCLEOTIDE SEQUENCE [LARGE SCALE GENOMIC DNA]</scope>
    <source>
        <strain evidence="2 3">JCM 10671</strain>
    </source>
</reference>
<keyword evidence="1" id="KW-1133">Transmembrane helix</keyword>
<keyword evidence="1" id="KW-0812">Transmembrane</keyword>
<accession>A0ABN1GQG8</accession>
<evidence type="ECO:0000313" key="3">
    <source>
        <dbReference type="Proteomes" id="UP001500957"/>
    </source>
</evidence>
<proteinExistence type="predicted"/>
<evidence type="ECO:0000256" key="1">
    <source>
        <dbReference type="SAM" id="Phobius"/>
    </source>
</evidence>
<feature type="transmembrane region" description="Helical" evidence="1">
    <location>
        <begin position="392"/>
        <end position="412"/>
    </location>
</feature>
<gene>
    <name evidence="2" type="ORF">GCM10009547_18200</name>
</gene>
<evidence type="ECO:0000313" key="2">
    <source>
        <dbReference type="EMBL" id="GAA0616496.1"/>
    </source>
</evidence>
<comment type="caution">
    <text evidence="2">The sequence shown here is derived from an EMBL/GenBank/DDBJ whole genome shotgun (WGS) entry which is preliminary data.</text>
</comment>
<keyword evidence="3" id="KW-1185">Reference proteome</keyword>
<dbReference type="EMBL" id="BAAAHE010000014">
    <property type="protein sequence ID" value="GAA0616496.1"/>
    <property type="molecule type" value="Genomic_DNA"/>
</dbReference>
<sequence>MRGRRLAGVLLAGGLVVGVGTQLLPTAAAASASFDGSSSAYGLRVNESIPGAPGADTVLDGGGPTAQAAFTSLGGGTGYAALPDPGQFLVGVPGLVAGLGQINQELPEYPFAVQASTTDPEKELSADGYAIRARVGEDAATSSAAVGVGRDATALRGVLVKSDASVSRLEDGSVVSTATSIVEGLTLGPVTIGRITSTATRTLTAAGKLVSDSDLSVTNVSVAGTAVTPPTGTPGEGTSPFSLGPAVDPLLKPLGISFMTMAAQEVGDTVIAPALVITGSFPVDPANPSAGTGTYNLILGQSTARLLGQAAPAYAPGTAQTPSGGVTPGQLPSTDGLTPDLGVAPGALPGAVPGVVPGGVPAVPLVPVGAVGMSDADVAALLAGWEGAFDIGGLYVFLVVAGLSAFVVAQVVRLRGVRAPWTSSGG</sequence>
<protein>
    <submittedName>
        <fullName evidence="2">Uncharacterized protein</fullName>
    </submittedName>
</protein>